<comment type="caution">
    <text evidence="1">The sequence shown here is derived from an EMBL/GenBank/DDBJ whole genome shotgun (WGS) entry which is preliminary data.</text>
</comment>
<dbReference type="AlphaFoldDB" id="U2JEJ7"/>
<dbReference type="PATRIC" id="fig|1227275.3.peg.234"/>
<reference evidence="1 2" key="1">
    <citation type="submission" date="2013-06" db="EMBL/GenBank/DDBJ databases">
        <authorList>
            <person name="Weinstock G."/>
            <person name="Sodergren E."/>
            <person name="Lobos E.A."/>
            <person name="Fulton L."/>
            <person name="Fulton R."/>
            <person name="Courtney L."/>
            <person name="Fronick C."/>
            <person name="O'Laughlin M."/>
            <person name="Godfrey J."/>
            <person name="Wilson R.M."/>
            <person name="Miner T."/>
            <person name="Farmer C."/>
            <person name="Delehaunty K."/>
            <person name="Cordes M."/>
            <person name="Minx P."/>
            <person name="Tomlinson C."/>
            <person name="Chen J."/>
            <person name="Wollam A."/>
            <person name="Pepin K.H."/>
            <person name="Bhonagiri V."/>
            <person name="Zhang X."/>
            <person name="Warren W."/>
            <person name="Mitreva M."/>
            <person name="Mardis E.R."/>
            <person name="Wilson R.K."/>
        </authorList>
    </citation>
    <scope>NUCLEOTIDE SEQUENCE [LARGE SCALE GENOMIC DNA]</scope>
    <source>
        <strain evidence="1 2">W1703</strain>
    </source>
</reference>
<dbReference type="HOGENOM" id="CLU_3189760_0_0_9"/>
<organism evidence="1 2">
    <name type="scientific">Streptococcus sobrinus W1703</name>
    <dbReference type="NCBI Taxonomy" id="1227275"/>
    <lineage>
        <taxon>Bacteria</taxon>
        <taxon>Bacillati</taxon>
        <taxon>Bacillota</taxon>
        <taxon>Bacilli</taxon>
        <taxon>Lactobacillales</taxon>
        <taxon>Streptococcaceae</taxon>
        <taxon>Streptococcus</taxon>
    </lineage>
</organism>
<proteinExistence type="predicted"/>
<sequence length="46" mass="5419">MFKKSQTLGLEKLKKRAIIDLHDVENKRKLCEIFNITRASFLLLES</sequence>
<dbReference type="Proteomes" id="UP000016617">
    <property type="component" value="Unassembled WGS sequence"/>
</dbReference>
<evidence type="ECO:0000313" key="2">
    <source>
        <dbReference type="Proteomes" id="UP000016617"/>
    </source>
</evidence>
<gene>
    <name evidence="1" type="ORF">HMPREF1557_00265</name>
</gene>
<protein>
    <submittedName>
        <fullName evidence="1">Uncharacterized protein</fullName>
    </submittedName>
</protein>
<dbReference type="EMBL" id="AWVA01000014">
    <property type="protein sequence ID" value="ERJ78462.1"/>
    <property type="molecule type" value="Genomic_DNA"/>
</dbReference>
<name>U2JEJ7_9STRE</name>
<evidence type="ECO:0000313" key="1">
    <source>
        <dbReference type="EMBL" id="ERJ78462.1"/>
    </source>
</evidence>
<accession>U2JEJ7</accession>